<dbReference type="WBParaSite" id="jg4361">
    <property type="protein sequence ID" value="jg4361"/>
    <property type="gene ID" value="jg4361"/>
</dbReference>
<protein>
    <submittedName>
        <fullName evidence="4">Cytochrome b5 heme-binding domain-containing protein</fullName>
    </submittedName>
</protein>
<dbReference type="PANTHER" id="PTHR10281:SF4">
    <property type="entry name" value="NEUFERRICIN"/>
    <property type="match status" value="1"/>
</dbReference>
<dbReference type="AlphaFoldDB" id="A0A915EAR8"/>
<organism evidence="3 4">
    <name type="scientific">Ditylenchus dipsaci</name>
    <dbReference type="NCBI Taxonomy" id="166011"/>
    <lineage>
        <taxon>Eukaryota</taxon>
        <taxon>Metazoa</taxon>
        <taxon>Ecdysozoa</taxon>
        <taxon>Nematoda</taxon>
        <taxon>Chromadorea</taxon>
        <taxon>Rhabditida</taxon>
        <taxon>Tylenchina</taxon>
        <taxon>Tylenchomorpha</taxon>
        <taxon>Sphaerularioidea</taxon>
        <taxon>Anguinidae</taxon>
        <taxon>Anguininae</taxon>
        <taxon>Ditylenchus</taxon>
    </lineage>
</organism>
<comment type="similarity">
    <text evidence="1">Belongs to the cytochrome b5 family. MAPR subfamily.</text>
</comment>
<proteinExistence type="inferred from homology"/>
<dbReference type="PANTHER" id="PTHR10281">
    <property type="entry name" value="MEMBRANE-ASSOCIATED PROGESTERONE RECEPTOR COMPONENT-RELATED"/>
    <property type="match status" value="1"/>
</dbReference>
<dbReference type="InterPro" id="IPR001199">
    <property type="entry name" value="Cyt_B5-like_heme/steroid-bd"/>
</dbReference>
<name>A0A915EAR8_9BILA</name>
<reference evidence="4" key="1">
    <citation type="submission" date="2022-11" db="UniProtKB">
        <authorList>
            <consortium name="WormBaseParasite"/>
        </authorList>
    </citation>
    <scope>IDENTIFICATION</scope>
</reference>
<dbReference type="Gene3D" id="3.10.120.10">
    <property type="entry name" value="Cytochrome b5-like heme/steroid binding domain"/>
    <property type="match status" value="1"/>
</dbReference>
<sequence length="234" mass="26431">MISSLSVFTVDQLALFDGTRKSNPVYLALLGRVYNVEKGRKFYAPPAATAFSLQRRHQSFCDRRFYTCGLTDDVFGLSESELLSIDEWINFYEKEYELVGLLEGTYWTSQGKPTAVNKQVNALIERARAWKEKQVQESEVFPPCNSEWQKETGGRVWCTNKSGGIKRDWVGVPRRLFVSKDKSFRCACVKNFGSSLSIPDSAGSSGNRGDLDNPNLKEYEDCPELANSCRIPAH</sequence>
<dbReference type="InterPro" id="IPR050577">
    <property type="entry name" value="MAPR/NEUFC/NENF-like"/>
</dbReference>
<keyword evidence="3" id="KW-1185">Reference proteome</keyword>
<dbReference type="Proteomes" id="UP000887574">
    <property type="component" value="Unplaced"/>
</dbReference>
<dbReference type="SUPFAM" id="SSF55856">
    <property type="entry name" value="Cytochrome b5-like heme/steroid binding domain"/>
    <property type="match status" value="1"/>
</dbReference>
<dbReference type="SMART" id="SM01117">
    <property type="entry name" value="Cyt-b5"/>
    <property type="match status" value="1"/>
</dbReference>
<dbReference type="GO" id="GO:0012505">
    <property type="term" value="C:endomembrane system"/>
    <property type="evidence" value="ECO:0007669"/>
    <property type="project" value="TreeGrafter"/>
</dbReference>
<accession>A0A915EAR8</accession>
<evidence type="ECO:0000256" key="1">
    <source>
        <dbReference type="ARBA" id="ARBA00038357"/>
    </source>
</evidence>
<dbReference type="InterPro" id="IPR036400">
    <property type="entry name" value="Cyt_B5-like_heme/steroid_sf"/>
</dbReference>
<feature type="domain" description="Cytochrome b5 heme-binding" evidence="2">
    <location>
        <begin position="8"/>
        <end position="103"/>
    </location>
</feature>
<evidence type="ECO:0000313" key="3">
    <source>
        <dbReference type="Proteomes" id="UP000887574"/>
    </source>
</evidence>
<evidence type="ECO:0000313" key="4">
    <source>
        <dbReference type="WBParaSite" id="jg4361"/>
    </source>
</evidence>
<dbReference type="GO" id="GO:0016020">
    <property type="term" value="C:membrane"/>
    <property type="evidence" value="ECO:0007669"/>
    <property type="project" value="TreeGrafter"/>
</dbReference>
<evidence type="ECO:0000259" key="2">
    <source>
        <dbReference type="SMART" id="SM01117"/>
    </source>
</evidence>